<feature type="transmembrane region" description="Helical" evidence="5">
    <location>
        <begin position="109"/>
        <end position="134"/>
    </location>
</feature>
<dbReference type="STRING" id="89065.SAMN05216605_12367"/>
<name>A0A1G8RV65_9PSED</name>
<dbReference type="EMBL" id="FNCO01000023">
    <property type="protein sequence ID" value="SDJ20836.1"/>
    <property type="molecule type" value="Genomic_DNA"/>
</dbReference>
<reference evidence="8" key="1">
    <citation type="submission" date="2016-10" db="EMBL/GenBank/DDBJ databases">
        <authorList>
            <person name="Varghese N."/>
            <person name="Submissions S."/>
        </authorList>
    </citation>
    <scope>NUCLEOTIDE SEQUENCE [LARGE SCALE GENOMIC DNA]</scope>
    <source>
        <strain evidence="8">ATCC 700689</strain>
    </source>
</reference>
<sequence length="158" mass="16858">MAIDLIVIAATLSGILALTAYLTVVFNPIAATGLAPVPGSTMGWFEGIALSLAPFFLALLPLAWLVYEVGLTRTWNGATIGKVLFRLRTSSLSGQLTIWQCLFRTTLKILSVVLLLSIGQPLILVVALLAFLALPIFTVKAQALFDFVASTAVIPRTT</sequence>
<dbReference type="Pfam" id="PF06271">
    <property type="entry name" value="RDD"/>
    <property type="match status" value="1"/>
</dbReference>
<feature type="transmembrane region" description="Helical" evidence="5">
    <location>
        <begin position="6"/>
        <end position="26"/>
    </location>
</feature>
<evidence type="ECO:0000256" key="2">
    <source>
        <dbReference type="ARBA" id="ARBA00022692"/>
    </source>
</evidence>
<proteinExistence type="predicted"/>
<organism evidence="7 8">
    <name type="scientific">Pseudomonas abietaniphila</name>
    <dbReference type="NCBI Taxonomy" id="89065"/>
    <lineage>
        <taxon>Bacteria</taxon>
        <taxon>Pseudomonadati</taxon>
        <taxon>Pseudomonadota</taxon>
        <taxon>Gammaproteobacteria</taxon>
        <taxon>Pseudomonadales</taxon>
        <taxon>Pseudomonadaceae</taxon>
        <taxon>Pseudomonas</taxon>
    </lineage>
</organism>
<dbReference type="GO" id="GO:0016020">
    <property type="term" value="C:membrane"/>
    <property type="evidence" value="ECO:0007669"/>
    <property type="project" value="UniProtKB-SubCell"/>
</dbReference>
<keyword evidence="2 5" id="KW-0812">Transmembrane</keyword>
<dbReference type="AlphaFoldDB" id="A0A1G8RV65"/>
<evidence type="ECO:0000256" key="1">
    <source>
        <dbReference type="ARBA" id="ARBA00004141"/>
    </source>
</evidence>
<comment type="subcellular location">
    <subcellularLocation>
        <location evidence="1">Membrane</location>
        <topology evidence="1">Multi-pass membrane protein</topology>
    </subcellularLocation>
</comment>
<evidence type="ECO:0000313" key="8">
    <source>
        <dbReference type="Proteomes" id="UP000182894"/>
    </source>
</evidence>
<evidence type="ECO:0000256" key="5">
    <source>
        <dbReference type="SAM" id="Phobius"/>
    </source>
</evidence>
<feature type="domain" description="RDD" evidence="6">
    <location>
        <begin position="2"/>
        <end position="149"/>
    </location>
</feature>
<feature type="transmembrane region" description="Helical" evidence="5">
    <location>
        <begin position="47"/>
        <end position="67"/>
    </location>
</feature>
<keyword evidence="4 5" id="KW-0472">Membrane</keyword>
<dbReference type="Proteomes" id="UP000182894">
    <property type="component" value="Unassembled WGS sequence"/>
</dbReference>
<evidence type="ECO:0000259" key="6">
    <source>
        <dbReference type="Pfam" id="PF06271"/>
    </source>
</evidence>
<gene>
    <name evidence="7" type="ORF">SAMN05216605_12367</name>
</gene>
<keyword evidence="3 5" id="KW-1133">Transmembrane helix</keyword>
<evidence type="ECO:0000256" key="4">
    <source>
        <dbReference type="ARBA" id="ARBA00023136"/>
    </source>
</evidence>
<accession>A0A1G8RV65</accession>
<protein>
    <submittedName>
        <fullName evidence="7">RDD family protein</fullName>
    </submittedName>
</protein>
<keyword evidence="8" id="KW-1185">Reference proteome</keyword>
<evidence type="ECO:0000256" key="3">
    <source>
        <dbReference type="ARBA" id="ARBA00022989"/>
    </source>
</evidence>
<dbReference type="InterPro" id="IPR010432">
    <property type="entry name" value="RDD"/>
</dbReference>
<evidence type="ECO:0000313" key="7">
    <source>
        <dbReference type="EMBL" id="SDJ20836.1"/>
    </source>
</evidence>